<organism evidence="2 3">
    <name type="scientific">Adineta steineri</name>
    <dbReference type="NCBI Taxonomy" id="433720"/>
    <lineage>
        <taxon>Eukaryota</taxon>
        <taxon>Metazoa</taxon>
        <taxon>Spiralia</taxon>
        <taxon>Gnathifera</taxon>
        <taxon>Rotifera</taxon>
        <taxon>Eurotatoria</taxon>
        <taxon>Bdelloidea</taxon>
        <taxon>Adinetida</taxon>
        <taxon>Adinetidae</taxon>
        <taxon>Adineta</taxon>
    </lineage>
</organism>
<dbReference type="Proteomes" id="UP000663844">
    <property type="component" value="Unassembled WGS sequence"/>
</dbReference>
<protein>
    <submittedName>
        <fullName evidence="2">Uncharacterized protein</fullName>
    </submittedName>
</protein>
<feature type="compositionally biased region" description="Basic residues" evidence="1">
    <location>
        <begin position="611"/>
        <end position="622"/>
    </location>
</feature>
<dbReference type="AlphaFoldDB" id="A0A819FQX4"/>
<evidence type="ECO:0000313" key="2">
    <source>
        <dbReference type="EMBL" id="CAF3869698.1"/>
    </source>
</evidence>
<dbReference type="PANTHER" id="PTHR33053:SF9">
    <property type="entry name" value="AGAP000105-PA"/>
    <property type="match status" value="1"/>
</dbReference>
<reference evidence="2" key="1">
    <citation type="submission" date="2021-02" db="EMBL/GenBank/DDBJ databases">
        <authorList>
            <person name="Nowell W R."/>
        </authorList>
    </citation>
    <scope>NUCLEOTIDE SEQUENCE</scope>
</reference>
<proteinExistence type="predicted"/>
<sequence>MNELELALEYAQKRKANRLKQNKHYRRTVRANRFSNLSISDSVDVEHSITNENSFINITLSNEEVLNKEDLNEQSLNEEDLNEEDLNGVNVPSISANSNDIFDHKDISDLDLHPYTNLGCFSFAKNLIRFIRKTNISKIHANYLIGLIQSALPQPNTLPITYSKMLTSLSGFTSKLGDQIRIKIYGIIGDTPALNMILNHKGHGGYDCCWFCEIKGFYINNKMQYYYDEHIALRTEINFATDSRNAQYSKQTTNGRHGVSILESIMDIPLPYSIIADYLHVTLLGHAKTICLYLYKNYMKPKARIELDGKISVQRFPHFFNRKIRPFNKSYLKATEIRNVFLFCILPMARNILGVEVMAHLGLFVIGIRLLHGRPVFGHQTADVANKLLIAFYRDHENFYKGLQNFVLHIHTHFSELYTNHEKRVPRPRTIYSPSDKSERPSHFLLHFDSTDSYTIALFSSINNITGNRATVNINGKKIFATIISSGDIFNFSIVFQLTNSTLLGTFESCENEQRKITRASQEANLDNNQLEASNYDTTTDINADPSSRQEGLIYTSSLNRQVVSHSKRPACFQVDAANIGSISDADNIAVDCNLELGRTTQSSITVGTKRQPKVKSNKRKKIVTDSSIPKRQCTNIENREEIIQTTACTNRTSPTHTNGNSKDLFNQIENHIVLYQDMVTKTLRRMERKLDHHVSYSCTQVRYITAAENTDITVLSFQKSKILDQYRDEKGEVFKNEYMYGDINLLRTSAKDIVDFARRTLKILFSREELQSHILPPARDHLRRPILNEERFSIFLEAIRIKFRLDSDLLQQCFNDLLRTKLSNFLYEERRRETRRIIREQERLLKKKLIEPAEYDNPENINGDYQNTM</sequence>
<dbReference type="PANTHER" id="PTHR33053">
    <property type="entry name" value="PROTEIN, PUTATIVE-RELATED"/>
    <property type="match status" value="1"/>
</dbReference>
<dbReference type="EMBL" id="CAJOAZ010001889">
    <property type="protein sequence ID" value="CAF3869698.1"/>
    <property type="molecule type" value="Genomic_DNA"/>
</dbReference>
<accession>A0A819FQX4</accession>
<evidence type="ECO:0000313" key="3">
    <source>
        <dbReference type="Proteomes" id="UP000663844"/>
    </source>
</evidence>
<feature type="region of interest" description="Disordered" evidence="1">
    <location>
        <begin position="606"/>
        <end position="628"/>
    </location>
</feature>
<comment type="caution">
    <text evidence="2">The sequence shown here is derived from an EMBL/GenBank/DDBJ whole genome shotgun (WGS) entry which is preliminary data.</text>
</comment>
<gene>
    <name evidence="2" type="ORF">OXD698_LOCUS22278</name>
</gene>
<evidence type="ECO:0000256" key="1">
    <source>
        <dbReference type="SAM" id="MobiDB-lite"/>
    </source>
</evidence>
<name>A0A819FQX4_9BILA</name>